<dbReference type="EMBL" id="SRXW01000007">
    <property type="protein sequence ID" value="TGY87240.1"/>
    <property type="molecule type" value="Genomic_DNA"/>
</dbReference>
<reference evidence="2 3" key="1">
    <citation type="journal article" date="2017" name="Int. J. Syst. Evol. Microbiol.">
        <title>Marinicauda algicola sp. nov., isolated from a marine red alga Rhodosorus marinus.</title>
        <authorList>
            <person name="Jeong S.E."/>
            <person name="Jeon S.H."/>
            <person name="Chun B.H."/>
            <person name="Kim D.W."/>
            <person name="Jeon C.O."/>
        </authorList>
    </citation>
    <scope>NUCLEOTIDE SEQUENCE [LARGE SCALE GENOMIC DNA]</scope>
    <source>
        <strain evidence="2 3">JCM 31718</strain>
    </source>
</reference>
<evidence type="ECO:0000259" key="1">
    <source>
        <dbReference type="Pfam" id="PF01575"/>
    </source>
</evidence>
<name>A0A4S2GVV6_9PROT</name>
<dbReference type="OrthoDB" id="9801735at2"/>
<dbReference type="Pfam" id="PF01575">
    <property type="entry name" value="MaoC_dehydratas"/>
    <property type="match status" value="1"/>
</dbReference>
<dbReference type="PANTHER" id="PTHR42993">
    <property type="entry name" value="MAOC-LIKE DEHYDRATASE DOMAIN-CONTAINING PROTEIN"/>
    <property type="match status" value="1"/>
</dbReference>
<dbReference type="Proteomes" id="UP000308054">
    <property type="component" value="Unassembled WGS sequence"/>
</dbReference>
<proteinExistence type="predicted"/>
<dbReference type="CDD" id="cd03450">
    <property type="entry name" value="NodN"/>
    <property type="match status" value="1"/>
</dbReference>
<evidence type="ECO:0000313" key="2">
    <source>
        <dbReference type="EMBL" id="TGY87240.1"/>
    </source>
</evidence>
<keyword evidence="3" id="KW-1185">Reference proteome</keyword>
<dbReference type="Gene3D" id="3.10.129.10">
    <property type="entry name" value="Hotdog Thioesterase"/>
    <property type="match status" value="1"/>
</dbReference>
<dbReference type="InterPro" id="IPR002539">
    <property type="entry name" value="MaoC-like_dom"/>
</dbReference>
<dbReference type="InterPro" id="IPR039375">
    <property type="entry name" value="NodN-like"/>
</dbReference>
<accession>A0A4S2GVV6</accession>
<dbReference type="AlphaFoldDB" id="A0A4S2GVV6"/>
<feature type="domain" description="MaoC-like" evidence="1">
    <location>
        <begin position="11"/>
        <end position="117"/>
    </location>
</feature>
<comment type="caution">
    <text evidence="2">The sequence shown here is derived from an EMBL/GenBank/DDBJ whole genome shotgun (WGS) entry which is preliminary data.</text>
</comment>
<dbReference type="PANTHER" id="PTHR42993:SF1">
    <property type="entry name" value="MAOC-LIKE DEHYDRATASE DOMAIN-CONTAINING PROTEIN"/>
    <property type="match status" value="1"/>
</dbReference>
<evidence type="ECO:0000313" key="3">
    <source>
        <dbReference type="Proteomes" id="UP000308054"/>
    </source>
</evidence>
<dbReference type="SUPFAM" id="SSF54637">
    <property type="entry name" value="Thioesterase/thiol ester dehydrase-isomerase"/>
    <property type="match status" value="1"/>
</dbReference>
<gene>
    <name evidence="2" type="ORF">E5163_16120</name>
</gene>
<protein>
    <submittedName>
        <fullName evidence="2">MaoC family dehydratase</fullName>
    </submittedName>
</protein>
<organism evidence="2 3">
    <name type="scientific">Marinicauda algicola</name>
    <dbReference type="NCBI Taxonomy" id="2029849"/>
    <lineage>
        <taxon>Bacteria</taxon>
        <taxon>Pseudomonadati</taxon>
        <taxon>Pseudomonadota</taxon>
        <taxon>Alphaproteobacteria</taxon>
        <taxon>Maricaulales</taxon>
        <taxon>Maricaulaceae</taxon>
        <taxon>Marinicauda</taxon>
    </lineage>
</organism>
<dbReference type="InterPro" id="IPR029069">
    <property type="entry name" value="HotDog_dom_sf"/>
</dbReference>
<dbReference type="RefSeq" id="WP_135997544.1">
    <property type="nucleotide sequence ID" value="NZ_CP071057.1"/>
</dbReference>
<sequence>MSILDTYKSRIGETHRSDWFLIDQDRVDAFADVTLDHQFIHVDPERAARETPFGGPIAHGFLTLSMLSHFAGQALPPFPDKVIGINYGFDKVRFLSPVRVGSKLRGVFTLKSAEERKPGQIQLVQDCTVEIEGSASPALAAQWLSLVVTG</sequence>